<name>A0ABV8JMY8_9FLAO</name>
<organism evidence="1 2">
    <name type="scientific">Euzebyella saccharophila</name>
    <dbReference type="NCBI Taxonomy" id="679664"/>
    <lineage>
        <taxon>Bacteria</taxon>
        <taxon>Pseudomonadati</taxon>
        <taxon>Bacteroidota</taxon>
        <taxon>Flavobacteriia</taxon>
        <taxon>Flavobacteriales</taxon>
        <taxon>Flavobacteriaceae</taxon>
        <taxon>Euzebyella</taxon>
    </lineage>
</organism>
<dbReference type="EMBL" id="JBHSAW010000004">
    <property type="protein sequence ID" value="MFC4095516.1"/>
    <property type="molecule type" value="Genomic_DNA"/>
</dbReference>
<protein>
    <recommendedName>
        <fullName evidence="3">Antitoxin component YwqK of YwqJK toxin-antitoxin module</fullName>
    </recommendedName>
</protein>
<dbReference type="RefSeq" id="WP_192460811.1">
    <property type="nucleotide sequence ID" value="NZ_JACYFJ010000001.1"/>
</dbReference>
<dbReference type="Gene3D" id="2.20.110.10">
    <property type="entry name" value="Histone H3 K4-specific methyltransferase SET7/9 N-terminal domain"/>
    <property type="match status" value="2"/>
</dbReference>
<evidence type="ECO:0008006" key="3">
    <source>
        <dbReference type="Google" id="ProtNLM"/>
    </source>
</evidence>
<evidence type="ECO:0000313" key="1">
    <source>
        <dbReference type="EMBL" id="MFC4095516.1"/>
    </source>
</evidence>
<evidence type="ECO:0000313" key="2">
    <source>
        <dbReference type="Proteomes" id="UP001595814"/>
    </source>
</evidence>
<reference evidence="2" key="1">
    <citation type="journal article" date="2019" name="Int. J. Syst. Evol. Microbiol.">
        <title>The Global Catalogue of Microorganisms (GCM) 10K type strain sequencing project: providing services to taxonomists for standard genome sequencing and annotation.</title>
        <authorList>
            <consortium name="The Broad Institute Genomics Platform"/>
            <consortium name="The Broad Institute Genome Sequencing Center for Infectious Disease"/>
            <person name="Wu L."/>
            <person name="Ma J."/>
        </authorList>
    </citation>
    <scope>NUCLEOTIDE SEQUENCE [LARGE SCALE GENOMIC DNA]</scope>
    <source>
        <strain evidence="2">CECT 7477</strain>
    </source>
</reference>
<accession>A0ABV8JMY8</accession>
<gene>
    <name evidence="1" type="ORF">ACFOUT_06500</name>
</gene>
<keyword evidence="2" id="KW-1185">Reference proteome</keyword>
<proteinExistence type="predicted"/>
<dbReference type="SUPFAM" id="SSF82185">
    <property type="entry name" value="Histone H3 K4-specific methyltransferase SET7/9 N-terminal domain"/>
    <property type="match status" value="1"/>
</dbReference>
<sequence>MSFTFKNFLFLVVYIFGLHVLNAQNDTIYYNSKWKVVQEKDSALFYRLPITKQGDLYQFQDYYISRAKQMVGYSLLPNKEKWQGTVTWYKEDGSIYQQGNYDQGYLHGNFITYLNGKKLTANYERGVYISGKRNTVYGDQMMYTEKEGDTIREVIHQNNINGIRLERVGTPDTYEVYTNYYGKDGKLIGRKTKNSRGDIKGEEVFYYYNPMRVQSIKYYSRNQVFGQTDYYPNEQVRALFQKEPKLQHTYFTPEGKQMGVVEYRVDRYGKRPENGTSYLFGYGQMKNDYAGDYEIQRKTVYKDGKINEEAIYYSNGKLKSLTSYSEGYKNLQISYYESGKEMARMEYKNYSPFNGTEFYNGGKRTFKEGVLIKEIVYHPKTEKTQIEKTNEKEVFYDMDGNLLGELLLSNTGSYPKPDSGQRFSFDYYTSKVNGIEEYKEGNLIRKTSWRNRKITEDTTHTFKRIEEYEEDGFNKVREVTFYSNGEKQSETDFKKYNPVKGVFYDKNGKILGSFDFEKKEGTRYKFFNDSDWVNEYEVIKNGQQLAYRKYDYGYSSAYGNIDPVLVEDIDINCCASFYDREGSLIAKVEFKDQKPWAGTYYDTATRELYEIKEGKKSGVYQKLDYNKNVLEEGTYTKGLKEGVFKKFTYNGVLTAKEIYKEDQLDGIATYYNNDGEKIAQMEYINGAPFDGVRSIKTNYNKENSLETYRDGALVKEETISKQGRLVKNFKNANESNCEWYYPNSEKLKYSFQLKDGYLDGSVVKYGLDGDIIAKANLDKGKLLSGIIFLQKPYNAKNIKYYSLKMEKDYLYMDLYGEEDEVLYAAKEKLYLGEQAYFAQNLGFDMSYFKETHLY</sequence>
<comment type="caution">
    <text evidence="1">The sequence shown here is derived from an EMBL/GenBank/DDBJ whole genome shotgun (WGS) entry which is preliminary data.</text>
</comment>
<dbReference type="Proteomes" id="UP001595814">
    <property type="component" value="Unassembled WGS sequence"/>
</dbReference>